<keyword evidence="3" id="KW-0677">Repeat</keyword>
<evidence type="ECO:0000256" key="4">
    <source>
        <dbReference type="ARBA" id="ARBA00022771"/>
    </source>
</evidence>
<dbReference type="SMART" id="SM00355">
    <property type="entry name" value="ZnF_C2H2"/>
    <property type="match status" value="4"/>
</dbReference>
<dbReference type="FunFam" id="3.30.160.60:FF:000045">
    <property type="entry name" value="ZFP69 zinc finger protein B"/>
    <property type="match status" value="1"/>
</dbReference>
<dbReference type="PROSITE" id="PS50157">
    <property type="entry name" value="ZINC_FINGER_C2H2_2"/>
    <property type="match status" value="4"/>
</dbReference>
<dbReference type="OrthoDB" id="3437960at2759"/>
<evidence type="ECO:0000256" key="7">
    <source>
        <dbReference type="ARBA" id="ARBA00023242"/>
    </source>
</evidence>
<evidence type="ECO:0000256" key="3">
    <source>
        <dbReference type="ARBA" id="ARBA00022737"/>
    </source>
</evidence>
<comment type="subcellular location">
    <subcellularLocation>
        <location evidence="1">Nucleus</location>
    </subcellularLocation>
</comment>
<dbReference type="GO" id="GO:0008270">
    <property type="term" value="F:zinc ion binding"/>
    <property type="evidence" value="ECO:0007669"/>
    <property type="project" value="UniProtKB-KW"/>
</dbReference>
<comment type="caution">
    <text evidence="11">The sequence shown here is derived from an EMBL/GenBank/DDBJ whole genome shotgun (WGS) entry which is preliminary data.</text>
</comment>
<dbReference type="GO" id="GO:0005634">
    <property type="term" value="C:nucleus"/>
    <property type="evidence" value="ECO:0007669"/>
    <property type="project" value="UniProtKB-SubCell"/>
</dbReference>
<dbReference type="GO" id="GO:0045944">
    <property type="term" value="P:positive regulation of transcription by RNA polymerase II"/>
    <property type="evidence" value="ECO:0007669"/>
    <property type="project" value="UniProtKB-ARBA"/>
</dbReference>
<feature type="domain" description="C2H2-type" evidence="10">
    <location>
        <begin position="90"/>
        <end position="119"/>
    </location>
</feature>
<dbReference type="PANTHER" id="PTHR19818">
    <property type="entry name" value="ZINC FINGER PROTEIN ZIC AND GLI"/>
    <property type="match status" value="1"/>
</dbReference>
<protein>
    <recommendedName>
        <fullName evidence="10">C2H2-type domain-containing protein</fullName>
    </recommendedName>
</protein>
<proteinExistence type="predicted"/>
<keyword evidence="4 8" id="KW-0863">Zinc-finger</keyword>
<evidence type="ECO:0000256" key="6">
    <source>
        <dbReference type="ARBA" id="ARBA00023125"/>
    </source>
</evidence>
<dbReference type="PANTHER" id="PTHR19818:SF139">
    <property type="entry name" value="PAIR-RULE PROTEIN ODD-PAIRED"/>
    <property type="match status" value="1"/>
</dbReference>
<dbReference type="SUPFAM" id="SSF57667">
    <property type="entry name" value="beta-beta-alpha zinc fingers"/>
    <property type="match status" value="2"/>
</dbReference>
<organism evidence="11 12">
    <name type="scientific">Pythium oligandrum</name>
    <name type="common">Mycoparasitic fungus</name>
    <dbReference type="NCBI Taxonomy" id="41045"/>
    <lineage>
        <taxon>Eukaryota</taxon>
        <taxon>Sar</taxon>
        <taxon>Stramenopiles</taxon>
        <taxon>Oomycota</taxon>
        <taxon>Peronosporomycetes</taxon>
        <taxon>Pythiales</taxon>
        <taxon>Pythiaceae</taxon>
        <taxon>Pythium</taxon>
    </lineage>
</organism>
<name>A0A8K1F9T9_PYTOL</name>
<dbReference type="InterPro" id="IPR050329">
    <property type="entry name" value="GLI_C2H2-zinc-finger"/>
</dbReference>
<keyword evidence="7" id="KW-0539">Nucleus</keyword>
<dbReference type="Gene3D" id="3.30.160.60">
    <property type="entry name" value="Classic Zinc Finger"/>
    <property type="match status" value="3"/>
</dbReference>
<accession>A0A8K1F9T9</accession>
<sequence>MTATTTTTIPMEDTSVDMATPPTTPTTEKPHQCASCEKAFKRLNDLQDHENTHTGAKPHECPREGCNSAFANRSNLKKHVTAIHQKEKPYQCPYDNCKKRFKHRNSLREHENWHMGIRSRKCDSCSEDFFYSKCLYRHKRAKHLSKQ</sequence>
<keyword evidence="12" id="KW-1185">Reference proteome</keyword>
<evidence type="ECO:0000256" key="5">
    <source>
        <dbReference type="ARBA" id="ARBA00022833"/>
    </source>
</evidence>
<dbReference type="Pfam" id="PF00096">
    <property type="entry name" value="zf-C2H2"/>
    <property type="match status" value="3"/>
</dbReference>
<keyword evidence="2" id="KW-0479">Metal-binding</keyword>
<feature type="domain" description="C2H2-type" evidence="10">
    <location>
        <begin position="59"/>
        <end position="89"/>
    </location>
</feature>
<dbReference type="EMBL" id="SPLM01000147">
    <property type="protein sequence ID" value="TMW55575.1"/>
    <property type="molecule type" value="Genomic_DNA"/>
</dbReference>
<reference evidence="11" key="1">
    <citation type="submission" date="2019-03" db="EMBL/GenBank/DDBJ databases">
        <title>Long read genome sequence of the mycoparasitic Pythium oligandrum ATCC 38472 isolated from sugarbeet rhizosphere.</title>
        <authorList>
            <person name="Gaulin E."/>
        </authorList>
    </citation>
    <scope>NUCLEOTIDE SEQUENCE</scope>
    <source>
        <strain evidence="11">ATCC 38472_TT</strain>
    </source>
</reference>
<evidence type="ECO:0000256" key="9">
    <source>
        <dbReference type="SAM" id="MobiDB-lite"/>
    </source>
</evidence>
<dbReference type="GO" id="GO:0000978">
    <property type="term" value="F:RNA polymerase II cis-regulatory region sequence-specific DNA binding"/>
    <property type="evidence" value="ECO:0007669"/>
    <property type="project" value="TreeGrafter"/>
</dbReference>
<feature type="domain" description="C2H2-type" evidence="10">
    <location>
        <begin position="31"/>
        <end position="58"/>
    </location>
</feature>
<dbReference type="GO" id="GO:0000981">
    <property type="term" value="F:DNA-binding transcription factor activity, RNA polymerase II-specific"/>
    <property type="evidence" value="ECO:0007669"/>
    <property type="project" value="TreeGrafter"/>
</dbReference>
<dbReference type="InterPro" id="IPR013087">
    <property type="entry name" value="Znf_C2H2_type"/>
</dbReference>
<dbReference type="PROSITE" id="PS00028">
    <property type="entry name" value="ZINC_FINGER_C2H2_1"/>
    <property type="match status" value="4"/>
</dbReference>
<evidence type="ECO:0000313" key="11">
    <source>
        <dbReference type="EMBL" id="TMW55575.1"/>
    </source>
</evidence>
<evidence type="ECO:0000313" key="12">
    <source>
        <dbReference type="Proteomes" id="UP000794436"/>
    </source>
</evidence>
<dbReference type="Proteomes" id="UP000794436">
    <property type="component" value="Unassembled WGS sequence"/>
</dbReference>
<evidence type="ECO:0000259" key="10">
    <source>
        <dbReference type="PROSITE" id="PS50157"/>
    </source>
</evidence>
<dbReference type="AlphaFoldDB" id="A0A8K1F9T9"/>
<feature type="domain" description="C2H2-type" evidence="10">
    <location>
        <begin position="120"/>
        <end position="147"/>
    </location>
</feature>
<evidence type="ECO:0000256" key="1">
    <source>
        <dbReference type="ARBA" id="ARBA00004123"/>
    </source>
</evidence>
<gene>
    <name evidence="11" type="ORF">Poli38472_010457</name>
</gene>
<keyword evidence="6" id="KW-0238">DNA-binding</keyword>
<dbReference type="InterPro" id="IPR036236">
    <property type="entry name" value="Znf_C2H2_sf"/>
</dbReference>
<evidence type="ECO:0000256" key="8">
    <source>
        <dbReference type="PROSITE-ProRule" id="PRU00042"/>
    </source>
</evidence>
<evidence type="ECO:0000256" key="2">
    <source>
        <dbReference type="ARBA" id="ARBA00022723"/>
    </source>
</evidence>
<feature type="region of interest" description="Disordered" evidence="9">
    <location>
        <begin position="1"/>
        <end position="31"/>
    </location>
</feature>
<keyword evidence="5" id="KW-0862">Zinc</keyword>